<keyword evidence="4" id="KW-1185">Reference proteome</keyword>
<dbReference type="InParanoid" id="A0A078B543"/>
<gene>
    <name evidence="3" type="primary">Contig8726.g9313</name>
    <name evidence="3" type="ORF">STYLEM_17781</name>
</gene>
<sequence>MSSSKSPFKNSLRVKKRKSIAEIHFQEFNMQFIEHEILTSDHRKASEANQMNQIDVSKFRKLKTPQLMESIQNSSFGQYVINQPRESNMSKKSVNKNKVFQVHYPKTGFPMINHDEAYNIKTKNLAQKRKELQALSQNHNNSNRNRSDFGHERLNSNYGTRQHAKTSFNSPQRRLVSQSEANRERLNYHHLDHNMSAIDMNQTYIDNGRQSALGSSIIQEFEFRPQSVNPYAAIADQNNVQKQSLKDAKVIFKFQDKGILNSSNLKMNNITKRISNYHILKDHRKFTQQRASSQEKIMSRSWVVTSKRMNLGFQTAQEMTLILMQVENIRYLDLQKNALGDQSITILMHSIKRSKSLYYLNLASTAITQKGAKRIFRALRKNESLVQLSLGCVDGVYRNRIGMKGLHEFRNMLQNNKTLSILDISYNRIMNEGFKALIFAIENQESIISINVSNNEITKESLLEVKNSLVNTSLQSLEINNNAISNEGLDVLLANLKAKYKSKLIRLDLSMCSLNHKIFAKIFPIISKNQFLRFLILDKNNFAKDAFSNIKEGLRNNVTLKCLNDDGAKTIGECITTAGHLQILILSNNSITDRGMEYISTGITKAPLNRFALQTLDLSFNLISDLICYNKTIRTINFKSNLLRDNCGKAILEGLNTHNKYMSKIELTLNQISFAILEQIKIRLRQNEQKDAVHKTKHYFNERLKVLSKQERTQNLQAQEQYEKACQELVKINLIADDKQEKMNKMIDSVKNQIKKQEIDLDLYLQKSQQIDKYFKKLDFEAIVKQKLKESEFSQLEKSLKQLSQHNETIELNCQKLKQKIHRKLDFYIQEVMDIQLHIEEEKQKASPIKESARAGGEDSNNNQSPSQSFNKSFSKSPAQLIKKALQQQVLGSPLKIKRLDSQQF</sequence>
<accession>A0A078B543</accession>
<protein>
    <submittedName>
        <fullName evidence="3">Leucine rich repeat family protein</fullName>
    </submittedName>
</protein>
<dbReference type="InterPro" id="IPR052394">
    <property type="entry name" value="LRR-containing"/>
</dbReference>
<dbReference type="EMBL" id="CCKQ01016784">
    <property type="protein sequence ID" value="CDW88658.1"/>
    <property type="molecule type" value="Genomic_DNA"/>
</dbReference>
<reference evidence="3 4" key="1">
    <citation type="submission" date="2014-06" db="EMBL/GenBank/DDBJ databases">
        <authorList>
            <person name="Swart Estienne"/>
        </authorList>
    </citation>
    <scope>NUCLEOTIDE SEQUENCE [LARGE SCALE GENOMIC DNA]</scope>
    <source>
        <strain evidence="3 4">130c</strain>
    </source>
</reference>
<evidence type="ECO:0000313" key="3">
    <source>
        <dbReference type="EMBL" id="CDW88658.1"/>
    </source>
</evidence>
<dbReference type="Proteomes" id="UP000039865">
    <property type="component" value="Unassembled WGS sequence"/>
</dbReference>
<feature type="region of interest" description="Disordered" evidence="2">
    <location>
        <begin position="843"/>
        <end position="876"/>
    </location>
</feature>
<evidence type="ECO:0000256" key="2">
    <source>
        <dbReference type="SAM" id="MobiDB-lite"/>
    </source>
</evidence>
<dbReference type="PANTHER" id="PTHR24114">
    <property type="entry name" value="LEUCINE RICH REPEAT FAMILY PROTEIN"/>
    <property type="match status" value="1"/>
</dbReference>
<dbReference type="Gene3D" id="3.80.10.10">
    <property type="entry name" value="Ribonuclease Inhibitor"/>
    <property type="match status" value="3"/>
</dbReference>
<dbReference type="PROSITE" id="PS51450">
    <property type="entry name" value="LRR"/>
    <property type="match status" value="1"/>
</dbReference>
<keyword evidence="1" id="KW-0175">Coiled coil</keyword>
<feature type="compositionally biased region" description="Basic and acidic residues" evidence="2">
    <location>
        <begin position="145"/>
        <end position="154"/>
    </location>
</feature>
<name>A0A078B543_STYLE</name>
<feature type="coiled-coil region" evidence="1">
    <location>
        <begin position="740"/>
        <end position="767"/>
    </location>
</feature>
<dbReference type="SMART" id="SM00368">
    <property type="entry name" value="LRR_RI"/>
    <property type="match status" value="6"/>
</dbReference>
<dbReference type="OrthoDB" id="290471at2759"/>
<dbReference type="InterPro" id="IPR001611">
    <property type="entry name" value="Leu-rich_rpt"/>
</dbReference>
<evidence type="ECO:0000256" key="1">
    <source>
        <dbReference type="SAM" id="Coils"/>
    </source>
</evidence>
<feature type="region of interest" description="Disordered" evidence="2">
    <location>
        <begin position="136"/>
        <end position="155"/>
    </location>
</feature>
<dbReference type="InterPro" id="IPR032675">
    <property type="entry name" value="LRR_dom_sf"/>
</dbReference>
<dbReference type="SUPFAM" id="SSF52047">
    <property type="entry name" value="RNI-like"/>
    <property type="match status" value="2"/>
</dbReference>
<evidence type="ECO:0000313" key="4">
    <source>
        <dbReference type="Proteomes" id="UP000039865"/>
    </source>
</evidence>
<proteinExistence type="predicted"/>
<feature type="compositionally biased region" description="Low complexity" evidence="2">
    <location>
        <begin position="860"/>
        <end position="876"/>
    </location>
</feature>
<feature type="coiled-coil region" evidence="1">
    <location>
        <begin position="793"/>
        <end position="820"/>
    </location>
</feature>
<organism evidence="3 4">
    <name type="scientific">Stylonychia lemnae</name>
    <name type="common">Ciliate</name>
    <dbReference type="NCBI Taxonomy" id="5949"/>
    <lineage>
        <taxon>Eukaryota</taxon>
        <taxon>Sar</taxon>
        <taxon>Alveolata</taxon>
        <taxon>Ciliophora</taxon>
        <taxon>Intramacronucleata</taxon>
        <taxon>Spirotrichea</taxon>
        <taxon>Stichotrichia</taxon>
        <taxon>Sporadotrichida</taxon>
        <taxon>Oxytrichidae</taxon>
        <taxon>Stylonychinae</taxon>
        <taxon>Stylonychia</taxon>
    </lineage>
</organism>
<feature type="region of interest" description="Disordered" evidence="2">
    <location>
        <begin position="160"/>
        <end position="179"/>
    </location>
</feature>
<dbReference type="AlphaFoldDB" id="A0A078B543"/>
<dbReference type="PANTHER" id="PTHR24114:SF2">
    <property type="entry name" value="F-BOX DOMAIN-CONTAINING PROTEIN-RELATED"/>
    <property type="match status" value="1"/>
</dbReference>
<dbReference type="Pfam" id="PF13516">
    <property type="entry name" value="LRR_6"/>
    <property type="match status" value="3"/>
</dbReference>